<keyword evidence="3" id="KW-1185">Reference proteome</keyword>
<evidence type="ECO:0000313" key="2">
    <source>
        <dbReference type="EMBL" id="GAA0584047.1"/>
    </source>
</evidence>
<dbReference type="Proteomes" id="UP001501588">
    <property type="component" value="Unassembled WGS sequence"/>
</dbReference>
<organism evidence="2 3">
    <name type="scientific">Craurococcus roseus</name>
    <dbReference type="NCBI Taxonomy" id="77585"/>
    <lineage>
        <taxon>Bacteria</taxon>
        <taxon>Pseudomonadati</taxon>
        <taxon>Pseudomonadota</taxon>
        <taxon>Alphaproteobacteria</taxon>
        <taxon>Acetobacterales</taxon>
        <taxon>Acetobacteraceae</taxon>
        <taxon>Craurococcus</taxon>
    </lineage>
</organism>
<dbReference type="EMBL" id="BAAAFZ010000028">
    <property type="protein sequence ID" value="GAA0584047.1"/>
    <property type="molecule type" value="Genomic_DNA"/>
</dbReference>
<dbReference type="InterPro" id="IPR001279">
    <property type="entry name" value="Metallo-B-lactamas"/>
</dbReference>
<accession>A0ABN1F705</accession>
<dbReference type="PANTHER" id="PTHR42663:SF6">
    <property type="entry name" value="HYDROLASE C777.06C-RELATED"/>
    <property type="match status" value="1"/>
</dbReference>
<dbReference type="Gene3D" id="3.60.15.10">
    <property type="entry name" value="Ribonuclease Z/Hydroxyacylglutathione hydrolase-like"/>
    <property type="match status" value="1"/>
</dbReference>
<dbReference type="CDD" id="cd16279">
    <property type="entry name" value="metallo-hydrolase-like_MBL-fold"/>
    <property type="match status" value="1"/>
</dbReference>
<dbReference type="SUPFAM" id="SSF56281">
    <property type="entry name" value="Metallo-hydrolase/oxidoreductase"/>
    <property type="match status" value="1"/>
</dbReference>
<protein>
    <submittedName>
        <fullName evidence="2">MBL fold metallo-hydrolase</fullName>
    </submittedName>
</protein>
<gene>
    <name evidence="2" type="ORF">GCM10009416_23090</name>
</gene>
<comment type="caution">
    <text evidence="2">The sequence shown here is derived from an EMBL/GenBank/DDBJ whole genome shotgun (WGS) entry which is preliminary data.</text>
</comment>
<dbReference type="PANTHER" id="PTHR42663">
    <property type="entry name" value="HYDROLASE C777.06C-RELATED-RELATED"/>
    <property type="match status" value="1"/>
</dbReference>
<feature type="domain" description="Metallo-beta-lactamase" evidence="1">
    <location>
        <begin position="40"/>
        <end position="234"/>
    </location>
</feature>
<dbReference type="InterPro" id="IPR036866">
    <property type="entry name" value="RibonucZ/Hydroxyglut_hydro"/>
</dbReference>
<proteinExistence type="predicted"/>
<name>A0ABN1F705_9PROT</name>
<evidence type="ECO:0000259" key="1">
    <source>
        <dbReference type="SMART" id="SM00849"/>
    </source>
</evidence>
<dbReference type="SMART" id="SM00849">
    <property type="entry name" value="Lactamase_B"/>
    <property type="match status" value="1"/>
</dbReference>
<dbReference type="Pfam" id="PF12706">
    <property type="entry name" value="Lactamase_B_2"/>
    <property type="match status" value="1"/>
</dbReference>
<evidence type="ECO:0000313" key="3">
    <source>
        <dbReference type="Proteomes" id="UP001501588"/>
    </source>
</evidence>
<reference evidence="2 3" key="1">
    <citation type="journal article" date="2019" name="Int. J. Syst. Evol. Microbiol.">
        <title>The Global Catalogue of Microorganisms (GCM) 10K type strain sequencing project: providing services to taxonomists for standard genome sequencing and annotation.</title>
        <authorList>
            <consortium name="The Broad Institute Genomics Platform"/>
            <consortium name="The Broad Institute Genome Sequencing Center for Infectious Disease"/>
            <person name="Wu L."/>
            <person name="Ma J."/>
        </authorList>
    </citation>
    <scope>NUCLEOTIDE SEQUENCE [LARGE SCALE GENOMIC DNA]</scope>
    <source>
        <strain evidence="2 3">JCM 9933</strain>
    </source>
</reference>
<sequence length="266" mass="29275">MLRVTILGCGGSGGVPLIGGEGEGGEWGACDPAEPRNQRSRTSALVEGPDGRRLLIDAGPDLRRQMLAARAAHLDAVLFTHAHADHILGIDDLRQVNRVTGRVLEAIGTRTTLQKLDDRFDYAFIGPTPPFFFRPALEPRRVDYGERFETAGLPVEVFRQDHGVMDSLGVRIGRFAYSTDVVTLPDESLSALEGLDTWVVGCFLWRGSHTVHANLDQVLDWVERLRPRRTILTHMGTTMDYRSLLRALPAGIEPGFDGMVLDVPLA</sequence>